<dbReference type="PANTHER" id="PTHR36704:SF1">
    <property type="entry name" value="OS06G0239700 PROTEIN"/>
    <property type="match status" value="1"/>
</dbReference>
<reference evidence="2" key="1">
    <citation type="submission" date="2022-03" db="EMBL/GenBank/DDBJ databases">
        <title>A functionally conserved STORR gene fusion in Papaver species that diverged 16.8 million years ago.</title>
        <authorList>
            <person name="Catania T."/>
        </authorList>
    </citation>
    <scope>NUCLEOTIDE SEQUENCE</scope>
    <source>
        <strain evidence="2">S-191538</strain>
    </source>
</reference>
<dbReference type="EMBL" id="JAJJMA010260053">
    <property type="protein sequence ID" value="MCL7044619.1"/>
    <property type="molecule type" value="Genomic_DNA"/>
</dbReference>
<evidence type="ECO:0000313" key="3">
    <source>
        <dbReference type="Proteomes" id="UP001177140"/>
    </source>
</evidence>
<gene>
    <name evidence="2" type="ORF">MKW94_007723</name>
</gene>
<accession>A0AA41VNM4</accession>
<protein>
    <submittedName>
        <fullName evidence="2">Uncharacterized protein</fullName>
    </submittedName>
</protein>
<feature type="transmembrane region" description="Helical" evidence="1">
    <location>
        <begin position="80"/>
        <end position="101"/>
    </location>
</feature>
<keyword evidence="1" id="KW-0472">Membrane</keyword>
<comment type="caution">
    <text evidence="2">The sequence shown here is derived from an EMBL/GenBank/DDBJ whole genome shotgun (WGS) entry which is preliminary data.</text>
</comment>
<dbReference type="AlphaFoldDB" id="A0AA41VNM4"/>
<sequence length="174" mass="19084">MSSLGQVSDEIVGVYYVYFSPVCLAITIFHLCVWQLRAWQFPEGENSITASTANDLRTDKYSIYGDTEKLKAVAAGLSQIGASFAIATAVVFGGAALAFGITASKLDIHNSEDIKTKGRDLLHPKFDGVRDQLVPIRVWAENKSSGWRIGMDKQVKENRLIKELSKNLGVKDSS</sequence>
<evidence type="ECO:0000256" key="1">
    <source>
        <dbReference type="SAM" id="Phobius"/>
    </source>
</evidence>
<dbReference type="PANTHER" id="PTHR36704">
    <property type="entry name" value="PROTEIN, PUTATIVE-RELATED"/>
    <property type="match status" value="1"/>
</dbReference>
<organism evidence="2 3">
    <name type="scientific">Papaver nudicaule</name>
    <name type="common">Iceland poppy</name>
    <dbReference type="NCBI Taxonomy" id="74823"/>
    <lineage>
        <taxon>Eukaryota</taxon>
        <taxon>Viridiplantae</taxon>
        <taxon>Streptophyta</taxon>
        <taxon>Embryophyta</taxon>
        <taxon>Tracheophyta</taxon>
        <taxon>Spermatophyta</taxon>
        <taxon>Magnoliopsida</taxon>
        <taxon>Ranunculales</taxon>
        <taxon>Papaveraceae</taxon>
        <taxon>Papaveroideae</taxon>
        <taxon>Papaver</taxon>
    </lineage>
</organism>
<feature type="transmembrane region" description="Helical" evidence="1">
    <location>
        <begin position="12"/>
        <end position="36"/>
    </location>
</feature>
<dbReference type="Proteomes" id="UP001177140">
    <property type="component" value="Unassembled WGS sequence"/>
</dbReference>
<proteinExistence type="predicted"/>
<evidence type="ECO:0000313" key="2">
    <source>
        <dbReference type="EMBL" id="MCL7044619.1"/>
    </source>
</evidence>
<keyword evidence="1" id="KW-1133">Transmembrane helix</keyword>
<keyword evidence="3" id="KW-1185">Reference proteome</keyword>
<name>A0AA41VNM4_PAPNU</name>
<keyword evidence="1" id="KW-0812">Transmembrane</keyword>